<evidence type="ECO:0000256" key="3">
    <source>
        <dbReference type="ARBA" id="ARBA00004123"/>
    </source>
</evidence>
<dbReference type="Gene3D" id="1.20.58.1220">
    <property type="entry name" value="Exo84p, C-terminal helical domain"/>
    <property type="match status" value="1"/>
</dbReference>
<gene>
    <name evidence="19" type="ORF">ALC62_14227</name>
</gene>
<dbReference type="PANTHER" id="PTHR21426">
    <property type="entry name" value="EXOCYST COMPLEX COMPONENT 8"/>
    <property type="match status" value="1"/>
</dbReference>
<dbReference type="InterPro" id="IPR016050">
    <property type="entry name" value="Proteasome_bsu_CS"/>
</dbReference>
<dbReference type="PROSITE" id="PS00388">
    <property type="entry name" value="PROTEASOME_ALPHA_1"/>
    <property type="match status" value="1"/>
</dbReference>
<evidence type="ECO:0000313" key="20">
    <source>
        <dbReference type="Proteomes" id="UP000078542"/>
    </source>
</evidence>
<evidence type="ECO:0000256" key="15">
    <source>
        <dbReference type="PROSITE-ProRule" id="PRU00808"/>
    </source>
</evidence>
<dbReference type="SUPFAM" id="SSF50729">
    <property type="entry name" value="PH domain-like"/>
    <property type="match status" value="1"/>
</dbReference>
<dbReference type="InterPro" id="IPR023332">
    <property type="entry name" value="Proteasome_alpha-type"/>
</dbReference>
<dbReference type="GO" id="GO:0006887">
    <property type="term" value="P:exocytosis"/>
    <property type="evidence" value="ECO:0007669"/>
    <property type="project" value="UniProtKB-KW"/>
</dbReference>
<dbReference type="InterPro" id="IPR042560">
    <property type="entry name" value="Exo84_C_2"/>
</dbReference>
<keyword evidence="12" id="KW-0653">Protein transport</keyword>
<dbReference type="SUPFAM" id="SSF56235">
    <property type="entry name" value="N-terminal nucleophile aminohydrolases (Ntn hydrolases)"/>
    <property type="match status" value="1"/>
</dbReference>
<dbReference type="GO" id="GO:0006893">
    <property type="term" value="P:Golgi to plasma membrane transport"/>
    <property type="evidence" value="ECO:0007669"/>
    <property type="project" value="TreeGrafter"/>
</dbReference>
<keyword evidence="20" id="KW-1185">Reference proteome</keyword>
<dbReference type="STRING" id="456900.A0A151I9F5"/>
<dbReference type="InterPro" id="IPR032403">
    <property type="entry name" value="Exo84_C"/>
</dbReference>
<evidence type="ECO:0000256" key="10">
    <source>
        <dbReference type="ARBA" id="ARBA00022483"/>
    </source>
</evidence>
<name>A0A151I9F5_9HYME</name>
<dbReference type="GO" id="GO:0030426">
    <property type="term" value="C:growth cone"/>
    <property type="evidence" value="ECO:0007669"/>
    <property type="project" value="UniProtKB-SubCell"/>
</dbReference>
<dbReference type="Pfam" id="PF10584">
    <property type="entry name" value="Proteasome_A_N"/>
    <property type="match status" value="1"/>
</dbReference>
<comment type="subcellular location">
    <subcellularLocation>
        <location evidence="5">Cell projection</location>
        <location evidence="5">Growth cone</location>
    </subcellularLocation>
    <subcellularLocation>
        <location evidence="4">Cytoplasm</location>
        <location evidence="4">Perinuclear region</location>
    </subcellularLocation>
    <subcellularLocation>
        <location evidence="3">Nucleus</location>
    </subcellularLocation>
</comment>
<dbReference type="CDD" id="cd01226">
    <property type="entry name" value="PH_RalBD_exo84"/>
    <property type="match status" value="1"/>
</dbReference>
<dbReference type="EMBL" id="KQ978323">
    <property type="protein sequence ID" value="KYM95116.1"/>
    <property type="molecule type" value="Genomic_DNA"/>
</dbReference>
<dbReference type="Proteomes" id="UP000078542">
    <property type="component" value="Unassembled WGS sequence"/>
</dbReference>
<dbReference type="InterPro" id="IPR016159">
    <property type="entry name" value="Cullin_repeat-like_dom_sf"/>
</dbReference>
<comment type="function">
    <text evidence="1">The proteasome is a multicatalytic proteinase complex which is characterized by its ability to cleave peptides with Arg, Phe, Tyr, Leu, and Glu adjacent to the leaving group at neutral or slightly basic pH. The proteasome has an ATP-dependent proteolytic activity.</text>
</comment>
<protein>
    <recommendedName>
        <fullName evidence="7">Exocyst complex component 8</fullName>
    </recommendedName>
    <alternativeName>
        <fullName evidence="8">Proteasome subunit alpha type-4</fullName>
    </alternativeName>
</protein>
<dbReference type="FunFam" id="3.60.20.10:FF:000022">
    <property type="entry name" value="Proteasome subunit alpha type"/>
    <property type="match status" value="1"/>
</dbReference>
<dbReference type="CDD" id="cd03752">
    <property type="entry name" value="proteasome_alpha_type_4"/>
    <property type="match status" value="1"/>
</dbReference>
<comment type="similarity">
    <text evidence="15">Belongs to the peptidase T1A family.</text>
</comment>
<dbReference type="InterPro" id="IPR000426">
    <property type="entry name" value="Proteasome_asu_N"/>
</dbReference>
<reference evidence="19 20" key="1">
    <citation type="submission" date="2016-03" db="EMBL/GenBank/DDBJ databases">
        <title>Cyphomyrmex costatus WGS genome.</title>
        <authorList>
            <person name="Nygaard S."/>
            <person name="Hu H."/>
            <person name="Boomsma J."/>
            <person name="Zhang G."/>
        </authorList>
    </citation>
    <scope>NUCLEOTIDE SEQUENCE [LARGE SCALE GENOMIC DNA]</scope>
    <source>
        <strain evidence="19">MS0001</strain>
        <tissue evidence="19">Whole body</tissue>
    </source>
</reference>
<dbReference type="PROSITE" id="PS51475">
    <property type="entry name" value="PROTEASOME_ALPHA_2"/>
    <property type="match status" value="1"/>
</dbReference>
<dbReference type="SMART" id="SM00948">
    <property type="entry name" value="Proteasome_A_N"/>
    <property type="match status" value="1"/>
</dbReference>
<dbReference type="PROSITE" id="PS00854">
    <property type="entry name" value="PROTEASOME_BETA_1"/>
    <property type="match status" value="1"/>
</dbReference>
<evidence type="ECO:0000259" key="18">
    <source>
        <dbReference type="PROSITE" id="PS00388"/>
    </source>
</evidence>
<dbReference type="Gene3D" id="2.30.29.30">
    <property type="entry name" value="Pleckstrin-homology domain (PH domain)/Phosphotyrosine-binding domain (PTB)"/>
    <property type="match status" value="1"/>
</dbReference>
<dbReference type="InterPro" id="IPR011993">
    <property type="entry name" value="PH-like_dom_sf"/>
</dbReference>
<comment type="similarity">
    <text evidence="6">Belongs to the EXO84 family.</text>
</comment>
<dbReference type="Pfam" id="PF00227">
    <property type="entry name" value="Proteasome"/>
    <property type="match status" value="1"/>
</dbReference>
<feature type="compositionally biased region" description="Basic and acidic residues" evidence="17">
    <location>
        <begin position="519"/>
        <end position="531"/>
    </location>
</feature>
<evidence type="ECO:0000256" key="13">
    <source>
        <dbReference type="ARBA" id="ARBA00022942"/>
    </source>
</evidence>
<dbReference type="InterPro" id="IPR033961">
    <property type="entry name" value="Exo84"/>
</dbReference>
<dbReference type="AlphaFoldDB" id="A0A151I9F5"/>
<keyword evidence="16" id="KW-0175">Coiled coil</keyword>
<dbReference type="Pfam" id="PF16528">
    <property type="entry name" value="Exo84_C"/>
    <property type="match status" value="1"/>
</dbReference>
<feature type="domain" description="Proteasome alpha-type subunits" evidence="18">
    <location>
        <begin position="1"/>
        <end position="23"/>
    </location>
</feature>
<evidence type="ECO:0000256" key="11">
    <source>
        <dbReference type="ARBA" id="ARBA00022490"/>
    </source>
</evidence>
<feature type="region of interest" description="Disordered" evidence="17">
    <location>
        <begin position="942"/>
        <end position="962"/>
    </location>
</feature>
<evidence type="ECO:0000256" key="8">
    <source>
        <dbReference type="ARBA" id="ARBA00021341"/>
    </source>
</evidence>
<keyword evidence="11" id="KW-0963">Cytoplasm</keyword>
<keyword evidence="9" id="KW-0813">Transport</keyword>
<dbReference type="InterPro" id="IPR029055">
    <property type="entry name" value="Ntn_hydrolases_N"/>
</dbReference>
<dbReference type="InterPro" id="IPR042561">
    <property type="entry name" value="Exo84_C_1"/>
</dbReference>
<evidence type="ECO:0000256" key="9">
    <source>
        <dbReference type="ARBA" id="ARBA00022448"/>
    </source>
</evidence>
<dbReference type="GO" id="GO:0006511">
    <property type="term" value="P:ubiquitin-dependent protein catabolic process"/>
    <property type="evidence" value="ECO:0007669"/>
    <property type="project" value="InterPro"/>
</dbReference>
<comment type="function">
    <text evidence="2">Component of the exocyst complex involved in the docking of exocytic vesicles with fusion sites on the plasma membrane.</text>
</comment>
<dbReference type="GO" id="GO:0000145">
    <property type="term" value="C:exocyst"/>
    <property type="evidence" value="ECO:0007669"/>
    <property type="project" value="InterPro"/>
</dbReference>
<dbReference type="Pfam" id="PF08700">
    <property type="entry name" value="VPS51_Exo84_N"/>
    <property type="match status" value="1"/>
</dbReference>
<evidence type="ECO:0000256" key="17">
    <source>
        <dbReference type="SAM" id="MobiDB-lite"/>
    </source>
</evidence>
<feature type="non-terminal residue" evidence="19">
    <location>
        <position position="1"/>
    </location>
</feature>
<evidence type="ECO:0000256" key="5">
    <source>
        <dbReference type="ARBA" id="ARBA00004624"/>
    </source>
</evidence>
<evidence type="ECO:0000256" key="6">
    <source>
        <dbReference type="ARBA" id="ARBA00007210"/>
    </source>
</evidence>
<dbReference type="InterPro" id="IPR001849">
    <property type="entry name" value="PH_domain"/>
</dbReference>
<evidence type="ECO:0000256" key="12">
    <source>
        <dbReference type="ARBA" id="ARBA00022927"/>
    </source>
</evidence>
<feature type="compositionally biased region" description="Polar residues" evidence="17">
    <location>
        <begin position="533"/>
        <end position="542"/>
    </location>
</feature>
<evidence type="ECO:0000256" key="4">
    <source>
        <dbReference type="ARBA" id="ARBA00004556"/>
    </source>
</evidence>
<dbReference type="SUPFAM" id="SSF74788">
    <property type="entry name" value="Cullin repeat-like"/>
    <property type="match status" value="1"/>
</dbReference>
<proteinExistence type="inferred from homology"/>
<organism evidence="19 20">
    <name type="scientific">Cyphomyrmex costatus</name>
    <dbReference type="NCBI Taxonomy" id="456900"/>
    <lineage>
        <taxon>Eukaryota</taxon>
        <taxon>Metazoa</taxon>
        <taxon>Ecdysozoa</taxon>
        <taxon>Arthropoda</taxon>
        <taxon>Hexapoda</taxon>
        <taxon>Insecta</taxon>
        <taxon>Pterygota</taxon>
        <taxon>Neoptera</taxon>
        <taxon>Endopterygota</taxon>
        <taxon>Hymenoptera</taxon>
        <taxon>Apocrita</taxon>
        <taxon>Aculeata</taxon>
        <taxon>Formicoidea</taxon>
        <taxon>Formicidae</taxon>
        <taxon>Myrmicinae</taxon>
        <taxon>Cyphomyrmex</taxon>
    </lineage>
</organism>
<dbReference type="Gene3D" id="3.60.20.10">
    <property type="entry name" value="Glutamine Phosphoribosylpyrophosphate, subunit 1, domain 1"/>
    <property type="match status" value="1"/>
</dbReference>
<evidence type="ECO:0000256" key="1">
    <source>
        <dbReference type="ARBA" id="ARBA00002000"/>
    </source>
</evidence>
<evidence type="ECO:0000313" key="19">
    <source>
        <dbReference type="EMBL" id="KYM95116.1"/>
    </source>
</evidence>
<evidence type="ECO:0000256" key="7">
    <source>
        <dbReference type="ARBA" id="ARBA00017509"/>
    </source>
</evidence>
<dbReference type="GO" id="GO:0015031">
    <property type="term" value="P:protein transport"/>
    <property type="evidence" value="ECO:0007669"/>
    <property type="project" value="UniProtKB-KW"/>
</dbReference>
<feature type="region of interest" description="Disordered" evidence="17">
    <location>
        <begin position="511"/>
        <end position="549"/>
    </location>
</feature>
<dbReference type="InterPro" id="IPR001353">
    <property type="entry name" value="Proteasome_sua/b"/>
</dbReference>
<dbReference type="PANTHER" id="PTHR21426:SF12">
    <property type="entry name" value="EXOCYST COMPLEX COMPONENT 8"/>
    <property type="match status" value="1"/>
</dbReference>
<dbReference type="SMART" id="SM00233">
    <property type="entry name" value="PH"/>
    <property type="match status" value="1"/>
</dbReference>
<keyword evidence="14" id="KW-0539">Nucleus</keyword>
<feature type="coiled-coil region" evidence="16">
    <location>
        <begin position="229"/>
        <end position="256"/>
    </location>
</feature>
<dbReference type="GO" id="GO:0005634">
    <property type="term" value="C:nucleus"/>
    <property type="evidence" value="ECO:0007669"/>
    <property type="project" value="UniProtKB-SubCell"/>
</dbReference>
<dbReference type="GO" id="GO:0019773">
    <property type="term" value="C:proteasome core complex, alpha-subunit complex"/>
    <property type="evidence" value="ECO:0007669"/>
    <property type="project" value="UniProtKB-UniRule"/>
</dbReference>
<evidence type="ECO:0000256" key="2">
    <source>
        <dbReference type="ARBA" id="ARBA00002660"/>
    </source>
</evidence>
<dbReference type="Gene3D" id="1.20.58.1210">
    <property type="entry name" value="Exo84p, N-terminal helical domain"/>
    <property type="match status" value="1"/>
</dbReference>
<keyword evidence="13 15" id="KW-0647">Proteasome</keyword>
<keyword evidence="10" id="KW-0268">Exocytosis</keyword>
<dbReference type="GO" id="GO:0048471">
    <property type="term" value="C:perinuclear region of cytoplasm"/>
    <property type="evidence" value="ECO:0007669"/>
    <property type="project" value="UniProtKB-SubCell"/>
</dbReference>
<evidence type="ECO:0000256" key="14">
    <source>
        <dbReference type="ARBA" id="ARBA00023242"/>
    </source>
</evidence>
<dbReference type="NCBIfam" id="NF003075">
    <property type="entry name" value="PRK03996.1"/>
    <property type="match status" value="1"/>
</dbReference>
<evidence type="ECO:0000256" key="16">
    <source>
        <dbReference type="SAM" id="Coils"/>
    </source>
</evidence>
<accession>A0A151I9F5</accession>
<sequence>YDTRTTIFSPEGRLYQVEYAMEAISHAGTCLGILANDGILLAAEKRNTNKLLDEVFFSEKIYKLNDDIVCSVAGITSDANVLTNELRLIAQRYLLQYGEAIPCEQLVSWLCDVKQAYTQYGGKRPFGVSILYMGWDKYYGYQLYQSDPSGNYGGWKATCIGNNSAAAVSSLKQEYKEGETTLKDAMALAIKVLSKTLDMNKLTAEKVEMAILTREDGKTKTKILPANEVNALIAEHDRLEALAEQAKKEKQKSNINSNLAFEFSVNMNVVHIVKELSAQCIGADELRQQRAKIQELANNTSAQLKRNVYQNYMQFIETAKEISHLESEMYQLSQLLSEQRALLSTLGSTRTTGVVFEDLSESQQENSADSISKEEEQKQKLIQLIENVEGALSLAETPGRVCLHEGSLLELDPIEGTPLKRIHAYLFNDVLMVASWLANGGRRGPPRYKMQAVYNLESLAIVNVRDHGTVKLAFKLLAFSDTRVFQCATATSKVKWLDKCEQAKRAKLAEENLVNVPENNKHSKKEDKEAPSRSMSLESNTLGMEDDDDLEYKTPPEWVLEVAEDLDSCIAQRHFNEAYVLLEKAKDYLRDVQSTPLLMEIQTKVNERGCSLVNVLTKELELSAEARSLQGGGLRSARRAVKLLIQLNRSAQACQLYLQLCSAVLRARLDRIRQDGTIVAYVKQHSAIAFSNIVEIAREFLKTFPKSTNCTSGLVVWCSQEIKYLTLHLSQLLFVPQVTLSTLVECIVAVRSHCDQLIQLGMDFRFQLDGQLRSPLIKTIKAVGKDSLDTVKRHIAEDNWRPTNLETSQNLQKLLTELDDLGISVPSLQTNDCWIPLTYNTITFAKLYVRLLEDCLSIVTPELITTIDDVLVFVMRVEVQHLIVSLTDPKLKQERKLVQNNAAYVRDVVIVRGLELYKSATNLKFTKLLALKEQIVFESLSPTKPRPAPRTSVPKYSTTEYL</sequence>